<dbReference type="SUPFAM" id="SSF53901">
    <property type="entry name" value="Thiolase-like"/>
    <property type="match status" value="1"/>
</dbReference>
<proteinExistence type="predicted"/>
<dbReference type="EMBL" id="BAAAOR010000011">
    <property type="protein sequence ID" value="GAA1510959.1"/>
    <property type="molecule type" value="Genomic_DNA"/>
</dbReference>
<dbReference type="Pfam" id="PF22691">
    <property type="entry name" value="Thiolase_C_1"/>
    <property type="match status" value="1"/>
</dbReference>
<dbReference type="InterPro" id="IPR016039">
    <property type="entry name" value="Thiolase-like"/>
</dbReference>
<accession>A0ABN2A4J6</accession>
<name>A0ABN2A4J6_9ACTN</name>
<dbReference type="Proteomes" id="UP001500842">
    <property type="component" value="Unassembled WGS sequence"/>
</dbReference>
<dbReference type="PANTHER" id="PTHR42870:SF1">
    <property type="entry name" value="NON-SPECIFIC LIPID-TRANSFER PROTEIN-LIKE 2"/>
    <property type="match status" value="1"/>
</dbReference>
<protein>
    <submittedName>
        <fullName evidence="2">Lipid-transfer protein</fullName>
    </submittedName>
</protein>
<dbReference type="Gene3D" id="3.40.47.10">
    <property type="match status" value="1"/>
</dbReference>
<reference evidence="2 3" key="1">
    <citation type="journal article" date="2019" name="Int. J. Syst. Evol. Microbiol.">
        <title>The Global Catalogue of Microorganisms (GCM) 10K type strain sequencing project: providing services to taxonomists for standard genome sequencing and annotation.</title>
        <authorList>
            <consortium name="The Broad Institute Genomics Platform"/>
            <consortium name="The Broad Institute Genome Sequencing Center for Infectious Disease"/>
            <person name="Wu L."/>
            <person name="Ma J."/>
        </authorList>
    </citation>
    <scope>NUCLEOTIDE SEQUENCE [LARGE SCALE GENOMIC DNA]</scope>
    <source>
        <strain evidence="2 3">JCM 14942</strain>
    </source>
</reference>
<comment type="caution">
    <text evidence="2">The sequence shown here is derived from an EMBL/GenBank/DDBJ whole genome shotgun (WGS) entry which is preliminary data.</text>
</comment>
<evidence type="ECO:0000313" key="3">
    <source>
        <dbReference type="Proteomes" id="UP001500842"/>
    </source>
</evidence>
<dbReference type="PANTHER" id="PTHR42870">
    <property type="entry name" value="ACETYL-COA C-ACETYLTRANSFERASE"/>
    <property type="match status" value="1"/>
</dbReference>
<evidence type="ECO:0000313" key="2">
    <source>
        <dbReference type="EMBL" id="GAA1510959.1"/>
    </source>
</evidence>
<sequence>MTSAPGNRPGFAGTTALSGVGYTDLTASGGRSVLDLALEASRAALADCGLTPADVDGVITYSLFNDSVSSQAVGTGLGCGDLSYVLDLNNGGSQPGFAVMNAAMAVASGLAETVVVYRALNGRTGKKVGSTHFESPSGQFRYPIGFSSYPYYIAMWSRRFMIETGATEADLAAVVMAQREYSALNERAVRRSLLTEEEYFSRGYVVEPFRPVDCTVEVDAAVAVVVTSLERARDLKVPPAVLEGGAWVTGRGSGLDIADVHYWPDLSRNCQHLLADRLWASAGLGPADIDVAEIYDCFSPAVLYGLEGLGFVERGGAGAFVREGNTRLDGVLPTNTHGGLLNEGYVHGMNTVTEAVHQIQGRAGIRQVEGAETAVATSGVLVDGSAIVLRKDS</sequence>
<gene>
    <name evidence="2" type="ORF">GCM10009788_14160</name>
</gene>
<dbReference type="InterPro" id="IPR055140">
    <property type="entry name" value="Thiolase_C_2"/>
</dbReference>
<organism evidence="2 3">
    <name type="scientific">Nocardioides humi</name>
    <dbReference type="NCBI Taxonomy" id="449461"/>
    <lineage>
        <taxon>Bacteria</taxon>
        <taxon>Bacillati</taxon>
        <taxon>Actinomycetota</taxon>
        <taxon>Actinomycetes</taxon>
        <taxon>Propionibacteriales</taxon>
        <taxon>Nocardioidaceae</taxon>
        <taxon>Nocardioides</taxon>
    </lineage>
</organism>
<keyword evidence="3" id="KW-1185">Reference proteome</keyword>
<feature type="domain" description="Thiolase C-terminal" evidence="1">
    <location>
        <begin position="258"/>
        <end position="388"/>
    </location>
</feature>
<dbReference type="RefSeq" id="WP_141004277.1">
    <property type="nucleotide sequence ID" value="NZ_BAAAOR010000011.1"/>
</dbReference>
<dbReference type="CDD" id="cd00829">
    <property type="entry name" value="SCP-x_thiolase"/>
    <property type="match status" value="1"/>
</dbReference>
<dbReference type="PIRSF" id="PIRSF000429">
    <property type="entry name" value="Ac-CoA_Ac_transf"/>
    <property type="match status" value="1"/>
</dbReference>
<dbReference type="InterPro" id="IPR002155">
    <property type="entry name" value="Thiolase"/>
</dbReference>
<evidence type="ECO:0000259" key="1">
    <source>
        <dbReference type="Pfam" id="PF22691"/>
    </source>
</evidence>